<dbReference type="PANTHER" id="PTHR35527:SF2">
    <property type="entry name" value="HYDROLASE"/>
    <property type="match status" value="1"/>
</dbReference>
<evidence type="ECO:0000256" key="2">
    <source>
        <dbReference type="ARBA" id="ARBA00022801"/>
    </source>
</evidence>
<keyword evidence="3" id="KW-0732">Signal</keyword>
<organism evidence="5 6">
    <name type="scientific">Pannus brasiliensis CCIBt3594</name>
    <dbReference type="NCBI Taxonomy" id="1427578"/>
    <lineage>
        <taxon>Bacteria</taxon>
        <taxon>Bacillati</taxon>
        <taxon>Cyanobacteriota</taxon>
        <taxon>Cyanophyceae</taxon>
        <taxon>Oscillatoriophycideae</taxon>
        <taxon>Chroococcales</taxon>
        <taxon>Microcystaceae</taxon>
        <taxon>Pannus</taxon>
    </lineage>
</organism>
<dbReference type="RefSeq" id="WP_332864698.1">
    <property type="nucleotide sequence ID" value="NZ_JBAFSM010000013.1"/>
</dbReference>
<sequence length="362" mass="39614">MRKLQRCRKLAITALSLVVAFAPIRAVFSCSRAMYVGPNGMIVTTRSNDWIGSQGTHLWMYPRGLKRDGAGGPGSIAWTSKYGSVTTAGWDIATIDGLNEKGLVANVLYLAESDYGKPSVNDRRKPLSITAWGQYVLDNFATVAEAVEALRKEPFYIVPVETPDGHAGTAHLSISDPSGDSAIFEYVNGKLVIHHAKEYKVMTNSPVFDQQLALNAYWENIGGSTMLPGTNRAADRFVRASFYMDAVKKTDDTNEALAAAMSVIRNVSVPVGITTPGQPNIASTQWRTMSDQKNKVYYFESAFSPYLLAIDLKKVNFSEGAPVKKLALTDRSALIVEGKFISGEVSDYFQPARPFEFLGTGR</sequence>
<dbReference type="Proteomes" id="UP001328733">
    <property type="component" value="Unassembled WGS sequence"/>
</dbReference>
<dbReference type="InterPro" id="IPR029055">
    <property type="entry name" value="Ntn_hydrolases_N"/>
</dbReference>
<dbReference type="PANTHER" id="PTHR35527">
    <property type="entry name" value="CHOLOYLGLYCINE HYDROLASE"/>
    <property type="match status" value="1"/>
</dbReference>
<comment type="caution">
    <text evidence="5">The sequence shown here is derived from an EMBL/GenBank/DDBJ whole genome shotgun (WGS) entry which is preliminary data.</text>
</comment>
<feature type="signal peptide" evidence="3">
    <location>
        <begin position="1"/>
        <end position="22"/>
    </location>
</feature>
<name>A0AAW9QW60_9CHRO</name>
<gene>
    <name evidence="5" type="ORF">V0288_08795</name>
</gene>
<evidence type="ECO:0000256" key="1">
    <source>
        <dbReference type="ARBA" id="ARBA00006625"/>
    </source>
</evidence>
<proteinExistence type="inferred from homology"/>
<dbReference type="EMBL" id="JBAFSM010000013">
    <property type="protein sequence ID" value="MEG3437214.1"/>
    <property type="molecule type" value="Genomic_DNA"/>
</dbReference>
<evidence type="ECO:0000313" key="5">
    <source>
        <dbReference type="EMBL" id="MEG3437214.1"/>
    </source>
</evidence>
<dbReference type="Gene3D" id="3.60.60.10">
    <property type="entry name" value="Penicillin V Acylase, Chain A"/>
    <property type="match status" value="1"/>
</dbReference>
<evidence type="ECO:0000313" key="6">
    <source>
        <dbReference type="Proteomes" id="UP001328733"/>
    </source>
</evidence>
<dbReference type="Pfam" id="PF02275">
    <property type="entry name" value="CBAH"/>
    <property type="match status" value="1"/>
</dbReference>
<dbReference type="GO" id="GO:0016787">
    <property type="term" value="F:hydrolase activity"/>
    <property type="evidence" value="ECO:0007669"/>
    <property type="project" value="UniProtKB-KW"/>
</dbReference>
<feature type="domain" description="Choloylglycine hydrolase/NAAA C-terminal" evidence="4">
    <location>
        <begin position="30"/>
        <end position="317"/>
    </location>
</feature>
<dbReference type="InterPro" id="IPR029132">
    <property type="entry name" value="CBAH/NAAA_C"/>
</dbReference>
<keyword evidence="6" id="KW-1185">Reference proteome</keyword>
<keyword evidence="2 5" id="KW-0378">Hydrolase</keyword>
<protein>
    <submittedName>
        <fullName evidence="5">Linear amide C-N hydrolase</fullName>
    </submittedName>
</protein>
<comment type="similarity">
    <text evidence="1">Belongs to the peptidase C59 family.</text>
</comment>
<feature type="chain" id="PRO_5043667724" evidence="3">
    <location>
        <begin position="23"/>
        <end position="362"/>
    </location>
</feature>
<accession>A0AAW9QW60</accession>
<dbReference type="AlphaFoldDB" id="A0AAW9QW60"/>
<evidence type="ECO:0000256" key="3">
    <source>
        <dbReference type="SAM" id="SignalP"/>
    </source>
</evidence>
<dbReference type="CDD" id="cd01902">
    <property type="entry name" value="Ntn_CGH"/>
    <property type="match status" value="1"/>
</dbReference>
<reference evidence="5 6" key="1">
    <citation type="submission" date="2024-01" db="EMBL/GenBank/DDBJ databases">
        <title>Genomic insights into the taxonomy and metabolism of the cyanobacterium Pannus brasiliensis CCIBt3594.</title>
        <authorList>
            <person name="Machado M."/>
            <person name="Botero N.B."/>
            <person name="Andreote A.P.D."/>
            <person name="Feitosa A.M.T."/>
            <person name="Popin R."/>
            <person name="Sivonen K."/>
            <person name="Fiore M.F."/>
        </authorList>
    </citation>
    <scope>NUCLEOTIDE SEQUENCE [LARGE SCALE GENOMIC DNA]</scope>
    <source>
        <strain evidence="5 6">CCIBt3594</strain>
    </source>
</reference>
<dbReference type="SUPFAM" id="SSF56235">
    <property type="entry name" value="N-terminal nucleophile aminohydrolases (Ntn hydrolases)"/>
    <property type="match status" value="1"/>
</dbReference>
<dbReference type="InterPro" id="IPR052193">
    <property type="entry name" value="Peptidase_C59"/>
</dbReference>
<evidence type="ECO:0000259" key="4">
    <source>
        <dbReference type="Pfam" id="PF02275"/>
    </source>
</evidence>